<name>A0A7X3CUP9_9BACL</name>
<dbReference type="InterPro" id="IPR041628">
    <property type="entry name" value="ChlI/MoxR_AAA_lid"/>
</dbReference>
<dbReference type="PANTHER" id="PTHR42759">
    <property type="entry name" value="MOXR FAMILY PROTEIN"/>
    <property type="match status" value="1"/>
</dbReference>
<dbReference type="Gene3D" id="3.40.50.300">
    <property type="entry name" value="P-loop containing nucleotide triphosphate hydrolases"/>
    <property type="match status" value="1"/>
</dbReference>
<dbReference type="InterPro" id="IPR050764">
    <property type="entry name" value="CbbQ/NirQ/NorQ/GpvN"/>
</dbReference>
<dbReference type="EMBL" id="WNZX01000031">
    <property type="protein sequence ID" value="MUG73732.1"/>
    <property type="molecule type" value="Genomic_DNA"/>
</dbReference>
<dbReference type="InterPro" id="IPR027417">
    <property type="entry name" value="P-loop_NTPase"/>
</dbReference>
<dbReference type="PIRSF" id="PIRSF002849">
    <property type="entry name" value="AAA_ATPase_chaperone_MoxR_prd"/>
    <property type="match status" value="1"/>
</dbReference>
<dbReference type="GO" id="GO:0016887">
    <property type="term" value="F:ATP hydrolysis activity"/>
    <property type="evidence" value="ECO:0007669"/>
    <property type="project" value="InterPro"/>
</dbReference>
<keyword evidence="2" id="KW-0067">ATP-binding</keyword>
<evidence type="ECO:0000259" key="4">
    <source>
        <dbReference type="SMART" id="SM00382"/>
    </source>
</evidence>
<dbReference type="Proteomes" id="UP000450917">
    <property type="component" value="Unassembled WGS sequence"/>
</dbReference>
<dbReference type="AlphaFoldDB" id="A0A7X3CUP9"/>
<organism evidence="5 6">
    <name type="scientific">Paenibacillus validus</name>
    <dbReference type="NCBI Taxonomy" id="44253"/>
    <lineage>
        <taxon>Bacteria</taxon>
        <taxon>Bacillati</taxon>
        <taxon>Bacillota</taxon>
        <taxon>Bacilli</taxon>
        <taxon>Bacillales</taxon>
        <taxon>Paenibacillaceae</taxon>
        <taxon>Paenibacillus</taxon>
    </lineage>
</organism>
<feature type="domain" description="AAA+ ATPase" evidence="4">
    <location>
        <begin position="42"/>
        <end position="183"/>
    </location>
</feature>
<accession>A0A7X3CUP9</accession>
<reference evidence="5 6" key="1">
    <citation type="submission" date="2019-11" db="EMBL/GenBank/DDBJ databases">
        <title>Draft genome sequences of five Paenibacillus species of dairy origin.</title>
        <authorList>
            <person name="Olajide A.M."/>
            <person name="Chen S."/>
            <person name="Lapointe G."/>
        </authorList>
    </citation>
    <scope>NUCLEOTIDE SEQUENCE [LARGE SCALE GENOMIC DNA]</scope>
    <source>
        <strain evidence="5 6">2CS3</strain>
    </source>
</reference>
<gene>
    <name evidence="5" type="ORF">GNP93_24295</name>
</gene>
<evidence type="ECO:0000313" key="6">
    <source>
        <dbReference type="Proteomes" id="UP000450917"/>
    </source>
</evidence>
<evidence type="ECO:0000256" key="3">
    <source>
        <dbReference type="ARBA" id="ARBA00061607"/>
    </source>
</evidence>
<comment type="caution">
    <text evidence="5">The sequence shown here is derived from an EMBL/GenBank/DDBJ whole genome shotgun (WGS) entry which is preliminary data.</text>
</comment>
<evidence type="ECO:0000256" key="1">
    <source>
        <dbReference type="ARBA" id="ARBA00022741"/>
    </source>
</evidence>
<dbReference type="SUPFAM" id="SSF52540">
    <property type="entry name" value="P-loop containing nucleoside triphosphate hydrolases"/>
    <property type="match status" value="1"/>
</dbReference>
<dbReference type="Gene3D" id="1.10.8.80">
    <property type="entry name" value="Magnesium chelatase subunit I, C-Terminal domain"/>
    <property type="match status" value="1"/>
</dbReference>
<evidence type="ECO:0000256" key="2">
    <source>
        <dbReference type="ARBA" id="ARBA00022840"/>
    </source>
</evidence>
<dbReference type="RefSeq" id="WP_127610006.1">
    <property type="nucleotide sequence ID" value="NZ_WNZX01000031.1"/>
</dbReference>
<dbReference type="InterPro" id="IPR011703">
    <property type="entry name" value="ATPase_AAA-3"/>
</dbReference>
<evidence type="ECO:0000313" key="5">
    <source>
        <dbReference type="EMBL" id="MUG73732.1"/>
    </source>
</evidence>
<keyword evidence="6" id="KW-1185">Reference proteome</keyword>
<protein>
    <submittedName>
        <fullName evidence="5">AAA domain-containing protein</fullName>
    </submittedName>
</protein>
<proteinExistence type="inferred from homology"/>
<dbReference type="FunFam" id="3.40.50.300:FF:000640">
    <property type="entry name" value="MoxR family ATPase"/>
    <property type="match status" value="1"/>
</dbReference>
<dbReference type="SMART" id="SM00382">
    <property type="entry name" value="AAA"/>
    <property type="match status" value="1"/>
</dbReference>
<dbReference type="GO" id="GO:0005524">
    <property type="term" value="F:ATP binding"/>
    <property type="evidence" value="ECO:0007669"/>
    <property type="project" value="UniProtKB-KW"/>
</dbReference>
<sequence length="324" mass="35528">MMSSSSVTDSPEALLGRIVYQVEKVIVGKRDVIEKLLVALLAGGHVLLEDVPGVGKTMLVRALARTIDCGFTRIQCTPDLLPSDLTGVSIYNQRTAEFEFRPGPLLAPIVLADELNRTSPRTQAALLEAMEEKRVTVDGTTYPLPEPFFLLATQNPIDFEGTFPLPEAQLDRFLLKLRLGYPEPRDEVEMLNRMEDAFPLTHIRTVVLQEEFAQLQKQVRAVHVDETIKQYIVQLTTATRQHPDIALGASPRASIALMRAAQAEAFRCGRGFVIPDDIKSLCVPVLAHRIMLGANASMAGKSADTVMGDLLAATPVPVRRHAAG</sequence>
<dbReference type="Pfam" id="PF07726">
    <property type="entry name" value="AAA_3"/>
    <property type="match status" value="1"/>
</dbReference>
<comment type="similarity">
    <text evidence="3">Belongs to the MoxR family.</text>
</comment>
<dbReference type="Pfam" id="PF17863">
    <property type="entry name" value="AAA_lid_2"/>
    <property type="match status" value="1"/>
</dbReference>
<dbReference type="InterPro" id="IPR003593">
    <property type="entry name" value="AAA+_ATPase"/>
</dbReference>
<dbReference type="CDD" id="cd00009">
    <property type="entry name" value="AAA"/>
    <property type="match status" value="1"/>
</dbReference>
<keyword evidence="1" id="KW-0547">Nucleotide-binding</keyword>
<dbReference type="PANTHER" id="PTHR42759:SF5">
    <property type="entry name" value="METHANOL DEHYDROGENASE REGULATOR"/>
    <property type="match status" value="1"/>
</dbReference>